<protein>
    <submittedName>
        <fullName evidence="1">TerB family tellurite resistance protein</fullName>
    </submittedName>
</protein>
<keyword evidence="2" id="KW-1185">Reference proteome</keyword>
<name>A0ABW3CWI0_9FLAO</name>
<reference evidence="2" key="1">
    <citation type="journal article" date="2019" name="Int. J. Syst. Evol. Microbiol.">
        <title>The Global Catalogue of Microorganisms (GCM) 10K type strain sequencing project: providing services to taxonomists for standard genome sequencing and annotation.</title>
        <authorList>
            <consortium name="The Broad Institute Genomics Platform"/>
            <consortium name="The Broad Institute Genome Sequencing Center for Infectious Disease"/>
            <person name="Wu L."/>
            <person name="Ma J."/>
        </authorList>
    </citation>
    <scope>NUCLEOTIDE SEQUENCE [LARGE SCALE GENOMIC DNA]</scope>
    <source>
        <strain evidence="2">CCUG 62952</strain>
    </source>
</reference>
<dbReference type="RefSeq" id="WP_386406378.1">
    <property type="nucleotide sequence ID" value="NZ_JBHTJH010000004.1"/>
</dbReference>
<comment type="caution">
    <text evidence="1">The sequence shown here is derived from an EMBL/GenBank/DDBJ whole genome shotgun (WGS) entry which is preliminary data.</text>
</comment>
<proteinExistence type="predicted"/>
<organism evidence="1 2">
    <name type="scientific">Sungkyunkwania multivorans</name>
    <dbReference type="NCBI Taxonomy" id="1173618"/>
    <lineage>
        <taxon>Bacteria</taxon>
        <taxon>Pseudomonadati</taxon>
        <taxon>Bacteroidota</taxon>
        <taxon>Flavobacteriia</taxon>
        <taxon>Flavobacteriales</taxon>
        <taxon>Flavobacteriaceae</taxon>
        <taxon>Sungkyunkwania</taxon>
    </lineage>
</organism>
<evidence type="ECO:0000313" key="2">
    <source>
        <dbReference type="Proteomes" id="UP001596978"/>
    </source>
</evidence>
<dbReference type="EMBL" id="JBHTJH010000004">
    <property type="protein sequence ID" value="MFD0862101.1"/>
    <property type="molecule type" value="Genomic_DNA"/>
</dbReference>
<dbReference type="SUPFAM" id="SSF158682">
    <property type="entry name" value="TerB-like"/>
    <property type="match status" value="1"/>
</dbReference>
<dbReference type="Proteomes" id="UP001596978">
    <property type="component" value="Unassembled WGS sequence"/>
</dbReference>
<accession>A0ABW3CWI0</accession>
<sequence>MSIIDLFESSEHRNNLAHFATIVNLANIDGSINKEEEAHIKRLAEKLNITSSEYEEVFEHPEGYPVTAQNELHERLKRIFDFFRIVYTDHKIESSEKKLLFQYAIGLGFTESKAKDIINRSIRLFEGDIDFEEYSCFLEKS</sequence>
<dbReference type="InterPro" id="IPR029024">
    <property type="entry name" value="TerB-like"/>
</dbReference>
<evidence type="ECO:0000313" key="1">
    <source>
        <dbReference type="EMBL" id="MFD0862101.1"/>
    </source>
</evidence>
<gene>
    <name evidence="1" type="ORF">ACFQ1M_07765</name>
</gene>
<dbReference type="Gene3D" id="1.10.3680.10">
    <property type="entry name" value="TerB-like"/>
    <property type="match status" value="1"/>
</dbReference>